<protein>
    <submittedName>
        <fullName evidence="5">GDP-mannose-dependent alpha-mannosyltransferase</fullName>
    </submittedName>
</protein>
<proteinExistence type="predicted"/>
<dbReference type="RefSeq" id="WP_285759061.1">
    <property type="nucleotide sequence ID" value="NZ_BSQG01000003.1"/>
</dbReference>
<accession>A0A9W6P667</accession>
<evidence type="ECO:0000256" key="2">
    <source>
        <dbReference type="ARBA" id="ARBA00022679"/>
    </source>
</evidence>
<dbReference type="SUPFAM" id="SSF53756">
    <property type="entry name" value="UDP-Glycosyltransferase/glycogen phosphorylase"/>
    <property type="match status" value="1"/>
</dbReference>
<dbReference type="InterPro" id="IPR050194">
    <property type="entry name" value="Glycosyltransferase_grp1"/>
</dbReference>
<dbReference type="CDD" id="cd03814">
    <property type="entry name" value="GT4-like"/>
    <property type="match status" value="1"/>
</dbReference>
<keyword evidence="1" id="KW-0328">Glycosyltransferase</keyword>
<comment type="caution">
    <text evidence="5">The sequence shown here is derived from an EMBL/GenBank/DDBJ whole genome shotgun (WGS) entry which is preliminary data.</text>
</comment>
<dbReference type="Gene3D" id="3.40.50.2000">
    <property type="entry name" value="Glycogen Phosphorylase B"/>
    <property type="match status" value="2"/>
</dbReference>
<organism evidence="5 6">
    <name type="scientific">Nocardiopsis ansamitocini</name>
    <dbReference type="NCBI Taxonomy" id="1670832"/>
    <lineage>
        <taxon>Bacteria</taxon>
        <taxon>Bacillati</taxon>
        <taxon>Actinomycetota</taxon>
        <taxon>Actinomycetes</taxon>
        <taxon>Streptosporangiales</taxon>
        <taxon>Nocardiopsidaceae</taxon>
        <taxon>Nocardiopsis</taxon>
    </lineage>
</organism>
<keyword evidence="6" id="KW-1185">Reference proteome</keyword>
<dbReference type="Pfam" id="PF13439">
    <property type="entry name" value="Glyco_transf_4"/>
    <property type="match status" value="1"/>
</dbReference>
<name>A0A9W6P667_9ACTN</name>
<dbReference type="Pfam" id="PF00534">
    <property type="entry name" value="Glycos_transf_1"/>
    <property type="match status" value="1"/>
</dbReference>
<dbReference type="EMBL" id="BSQG01000003">
    <property type="protein sequence ID" value="GLU47799.1"/>
    <property type="molecule type" value="Genomic_DNA"/>
</dbReference>
<dbReference type="AlphaFoldDB" id="A0A9W6P667"/>
<sequence length="388" mass="41525">MPPVPADGGAPLRVAIVTESFLPQVNGVTNSVCRVADHLAADGHEAVIIAPGHGPAHYAGFPVIRLPGVPLPGYRSFSAGLPTRRLMTTALRGFSPDVVHLASPALLGHTAVEVSRRWALPTVAVFQTDLVGFAGRYNIPGAGTLWPYLRRLHSAVDRTLVPSTATLELLTARDFPRLSLWPRGVDTERFHPAHRDEALRRRLAPDGQVIVGYVGRLSRDKRVGLLAEVAKLRGVRLVVVGDGPDRARLRRRLPGAVFTGQRTGSDLSRLYASMDVFVHTGADETFCQALQEALSSGVPVVAPAAGGPLDLVEDGCNGLRYAPDSVRGLRLAAGRLVHNTDVRSRLAAAARPSVSARTWESVNALLIRHYRAVTAPSDSLVPVSPSHP</sequence>
<dbReference type="PANTHER" id="PTHR45947:SF3">
    <property type="entry name" value="SULFOQUINOVOSYL TRANSFERASE SQD2"/>
    <property type="match status" value="1"/>
</dbReference>
<evidence type="ECO:0000256" key="1">
    <source>
        <dbReference type="ARBA" id="ARBA00022676"/>
    </source>
</evidence>
<dbReference type="PANTHER" id="PTHR45947">
    <property type="entry name" value="SULFOQUINOVOSYL TRANSFERASE SQD2"/>
    <property type="match status" value="1"/>
</dbReference>
<evidence type="ECO:0000259" key="4">
    <source>
        <dbReference type="Pfam" id="PF13439"/>
    </source>
</evidence>
<dbReference type="GO" id="GO:1901137">
    <property type="term" value="P:carbohydrate derivative biosynthetic process"/>
    <property type="evidence" value="ECO:0007669"/>
    <property type="project" value="UniProtKB-ARBA"/>
</dbReference>
<dbReference type="InterPro" id="IPR028098">
    <property type="entry name" value="Glyco_trans_4-like_N"/>
</dbReference>
<keyword evidence="2" id="KW-0808">Transferase</keyword>
<dbReference type="InterPro" id="IPR001296">
    <property type="entry name" value="Glyco_trans_1"/>
</dbReference>
<evidence type="ECO:0000313" key="6">
    <source>
        <dbReference type="Proteomes" id="UP001165092"/>
    </source>
</evidence>
<feature type="domain" description="Glycosyltransferase subfamily 4-like N-terminal" evidence="4">
    <location>
        <begin position="25"/>
        <end position="189"/>
    </location>
</feature>
<feature type="domain" description="Glycosyl transferase family 1" evidence="3">
    <location>
        <begin position="197"/>
        <end position="351"/>
    </location>
</feature>
<reference evidence="5" key="1">
    <citation type="submission" date="2023-02" db="EMBL/GenBank/DDBJ databases">
        <title>Nocardiopsis ansamitocini NBRC 112285.</title>
        <authorList>
            <person name="Ichikawa N."/>
            <person name="Sato H."/>
            <person name="Tonouchi N."/>
        </authorList>
    </citation>
    <scope>NUCLEOTIDE SEQUENCE</scope>
    <source>
        <strain evidence="5">NBRC 112285</strain>
    </source>
</reference>
<evidence type="ECO:0000313" key="5">
    <source>
        <dbReference type="EMBL" id="GLU47799.1"/>
    </source>
</evidence>
<dbReference type="Proteomes" id="UP001165092">
    <property type="component" value="Unassembled WGS sequence"/>
</dbReference>
<gene>
    <name evidence="5" type="primary">mgtA</name>
    <name evidence="5" type="ORF">Nans01_21500</name>
</gene>
<evidence type="ECO:0000259" key="3">
    <source>
        <dbReference type="Pfam" id="PF00534"/>
    </source>
</evidence>
<dbReference type="GO" id="GO:0016758">
    <property type="term" value="F:hexosyltransferase activity"/>
    <property type="evidence" value="ECO:0007669"/>
    <property type="project" value="TreeGrafter"/>
</dbReference>